<protein>
    <submittedName>
        <fullName evidence="2">Uncharacterized protein</fullName>
    </submittedName>
</protein>
<evidence type="ECO:0000256" key="1">
    <source>
        <dbReference type="SAM" id="Phobius"/>
    </source>
</evidence>
<proteinExistence type="predicted"/>
<reference evidence="3" key="1">
    <citation type="submission" date="2014-06" db="EMBL/GenBank/DDBJ databases">
        <authorList>
            <person name="Berkman P.J."/>
        </authorList>
    </citation>
    <scope>NUCLEOTIDE SEQUENCE [LARGE SCALE GENOMIC DNA]</scope>
</reference>
<keyword evidence="1" id="KW-0812">Transmembrane</keyword>
<sequence>MVSTPTNAYIPPTTISFLVLHATSAHTTLFCLVLRKRRPLFCADLEQVQRYLAVDEAKYALLFPKRDLLRVLGAVFPLNIKATLRLPGNERLRAKELRFPKIRLSLLLEAWDRDIFKWHTLKEGYLPEGFCDRIAEADARKASRTTQCPLQKPTRH</sequence>
<keyword evidence="3" id="KW-1185">Reference proteome</keyword>
<keyword evidence="1" id="KW-1133">Transmembrane helix</keyword>
<dbReference type="Proteomes" id="UP000242770">
    <property type="component" value="Unassembled WGS sequence"/>
</dbReference>
<name>A0A0F7S9I8_9BASI</name>
<gene>
    <name evidence="2" type="primary">SSCI81320.1</name>
</gene>
<feature type="transmembrane region" description="Helical" evidence="1">
    <location>
        <begin position="15"/>
        <end position="34"/>
    </location>
</feature>
<dbReference type="EMBL" id="CCFA01004928">
    <property type="protein sequence ID" value="CDW99647.1"/>
    <property type="molecule type" value="Genomic_DNA"/>
</dbReference>
<evidence type="ECO:0000313" key="2">
    <source>
        <dbReference type="EMBL" id="CDW99647.1"/>
    </source>
</evidence>
<evidence type="ECO:0000313" key="3">
    <source>
        <dbReference type="Proteomes" id="UP000242770"/>
    </source>
</evidence>
<dbReference type="AlphaFoldDB" id="A0A0F7S9I8"/>
<accession>A0A0F7S9I8</accession>
<keyword evidence="1" id="KW-0472">Membrane</keyword>
<organism evidence="2 3">
    <name type="scientific">Sporisorium scitamineum</name>
    <dbReference type="NCBI Taxonomy" id="49012"/>
    <lineage>
        <taxon>Eukaryota</taxon>
        <taxon>Fungi</taxon>
        <taxon>Dikarya</taxon>
        <taxon>Basidiomycota</taxon>
        <taxon>Ustilaginomycotina</taxon>
        <taxon>Ustilaginomycetes</taxon>
        <taxon>Ustilaginales</taxon>
        <taxon>Ustilaginaceae</taxon>
        <taxon>Sporisorium</taxon>
    </lineage>
</organism>